<dbReference type="InterPro" id="IPR039384">
    <property type="entry name" value="HINT"/>
</dbReference>
<dbReference type="Gene3D" id="3.30.428.10">
    <property type="entry name" value="HIT-like"/>
    <property type="match status" value="1"/>
</dbReference>
<protein>
    <submittedName>
        <fullName evidence="5">HIT family protein</fullName>
    </submittedName>
</protein>
<gene>
    <name evidence="5" type="ORF">HB912_06675</name>
</gene>
<comment type="caution">
    <text evidence="5">The sequence shown here is derived from an EMBL/GenBank/DDBJ whole genome shotgun (WGS) entry which is preliminary data.</text>
</comment>
<dbReference type="PANTHER" id="PTHR46648">
    <property type="entry name" value="HIT FAMILY PROTEIN 1"/>
    <property type="match status" value="1"/>
</dbReference>
<reference evidence="5 6" key="1">
    <citation type="submission" date="2020-03" db="EMBL/GenBank/DDBJ databases">
        <title>Soil Listeria distribution.</title>
        <authorList>
            <person name="Liao J."/>
            <person name="Wiedmann M."/>
        </authorList>
    </citation>
    <scope>NUCLEOTIDE SEQUENCE [LARGE SCALE GENOMIC DNA]</scope>
    <source>
        <strain evidence="5 6">FSL L7-1507</strain>
    </source>
</reference>
<dbReference type="EMBL" id="JAARRM010000002">
    <property type="protein sequence ID" value="MBC1521326.1"/>
    <property type="molecule type" value="Genomic_DNA"/>
</dbReference>
<proteinExistence type="predicted"/>
<feature type="short sequence motif" description="Histidine triad motif" evidence="2 3">
    <location>
        <begin position="97"/>
        <end position="101"/>
    </location>
</feature>
<dbReference type="GO" id="GO:0009117">
    <property type="term" value="P:nucleotide metabolic process"/>
    <property type="evidence" value="ECO:0007669"/>
    <property type="project" value="TreeGrafter"/>
</dbReference>
<dbReference type="RefSeq" id="WP_185373173.1">
    <property type="nucleotide sequence ID" value="NZ_JAARRM010000002.1"/>
</dbReference>
<dbReference type="CDD" id="cd01277">
    <property type="entry name" value="HINT_subgroup"/>
    <property type="match status" value="1"/>
</dbReference>
<sequence>MDDCIFCKIVRGEIPSEKVYEDDQVLAFLDLSQVTKGHTLVIPKKHTRNVFDLPPETAAELFRRIPKIANALKTAFPLEGMNILNNNEEIASQTVFHCHIHLIPRYSKKDDFGLIWKDNSGTYDEEEFKKRAEAIREQLKYA</sequence>
<dbReference type="AlphaFoldDB" id="A0A841ZM13"/>
<dbReference type="PRINTS" id="PR00332">
    <property type="entry name" value="HISTRIAD"/>
</dbReference>
<evidence type="ECO:0000256" key="1">
    <source>
        <dbReference type="PIRSR" id="PIRSR601310-1"/>
    </source>
</evidence>
<name>A0A841ZM13_9LIST</name>
<dbReference type="Pfam" id="PF01230">
    <property type="entry name" value="HIT"/>
    <property type="match status" value="1"/>
</dbReference>
<dbReference type="SUPFAM" id="SSF54197">
    <property type="entry name" value="HIT-like"/>
    <property type="match status" value="1"/>
</dbReference>
<dbReference type="FunFam" id="3.30.428.10:FF:000014">
    <property type="entry name" value="Putative histidine triad (HIT) protein"/>
    <property type="match status" value="1"/>
</dbReference>
<dbReference type="PANTHER" id="PTHR46648:SF1">
    <property type="entry name" value="ADENOSINE 5'-MONOPHOSPHORAMIDASE HNT1"/>
    <property type="match status" value="1"/>
</dbReference>
<dbReference type="PROSITE" id="PS51084">
    <property type="entry name" value="HIT_2"/>
    <property type="match status" value="1"/>
</dbReference>
<evidence type="ECO:0000259" key="4">
    <source>
        <dbReference type="PROSITE" id="PS51084"/>
    </source>
</evidence>
<evidence type="ECO:0000256" key="2">
    <source>
        <dbReference type="PIRSR" id="PIRSR601310-3"/>
    </source>
</evidence>
<evidence type="ECO:0000256" key="3">
    <source>
        <dbReference type="PROSITE-ProRule" id="PRU00464"/>
    </source>
</evidence>
<dbReference type="GO" id="GO:0003824">
    <property type="term" value="F:catalytic activity"/>
    <property type="evidence" value="ECO:0007669"/>
    <property type="project" value="InterPro"/>
</dbReference>
<accession>A0A841ZM13</accession>
<dbReference type="InterPro" id="IPR001310">
    <property type="entry name" value="Histidine_triad_HIT"/>
</dbReference>
<dbReference type="InterPro" id="IPR036265">
    <property type="entry name" value="HIT-like_sf"/>
</dbReference>
<organism evidence="5 6">
    <name type="scientific">Listeria aquatica</name>
    <dbReference type="NCBI Taxonomy" id="1494960"/>
    <lineage>
        <taxon>Bacteria</taxon>
        <taxon>Bacillati</taxon>
        <taxon>Bacillota</taxon>
        <taxon>Bacilli</taxon>
        <taxon>Bacillales</taxon>
        <taxon>Listeriaceae</taxon>
        <taxon>Listeria</taxon>
    </lineage>
</organism>
<dbReference type="InterPro" id="IPR011146">
    <property type="entry name" value="HIT-like"/>
</dbReference>
<feature type="domain" description="HIT" evidence="4">
    <location>
        <begin position="5"/>
        <end position="114"/>
    </location>
</feature>
<evidence type="ECO:0000313" key="5">
    <source>
        <dbReference type="EMBL" id="MBC1521326.1"/>
    </source>
</evidence>
<feature type="active site" description="Tele-AMP-histidine intermediate" evidence="1">
    <location>
        <position position="99"/>
    </location>
</feature>
<evidence type="ECO:0000313" key="6">
    <source>
        <dbReference type="Proteomes" id="UP000559885"/>
    </source>
</evidence>
<dbReference type="Proteomes" id="UP000559885">
    <property type="component" value="Unassembled WGS sequence"/>
</dbReference>